<keyword evidence="3" id="KW-0560">Oxidoreductase</keyword>
<sequence>MKTFVIIGSEGEIGAEVKRVYHHIRTICLDKNIEEAVKVEGNRIYMNFDVTSKESIDRVASYLHHHSITIDGIIYLAGINYMTNFYDVNYADWANSLDINAAGFLFCLKGWYDLFSQQIAIVCIASQNGVIGHENRVSYGPSKAALIQLVKNLTVDFSQDQNKDIKINSISPTYVLSEKNKAYFETMEGKKLIKRIPYKKLIHSTDVAAVIKFLMSDESKAIRGQNIIVDYGYTIV</sequence>
<dbReference type="PRINTS" id="PR00081">
    <property type="entry name" value="GDHRDH"/>
</dbReference>
<dbReference type="InterPro" id="IPR036291">
    <property type="entry name" value="NAD(P)-bd_dom_sf"/>
</dbReference>
<comment type="caution">
    <text evidence="4">The sequence shown here is derived from an EMBL/GenBank/DDBJ whole genome shotgun (WGS) entry which is preliminary data.</text>
</comment>
<proteinExistence type="inferred from homology"/>
<keyword evidence="5" id="KW-1185">Reference proteome</keyword>
<evidence type="ECO:0000313" key="4">
    <source>
        <dbReference type="EMBL" id="MCE5170617.1"/>
    </source>
</evidence>
<dbReference type="PANTHER" id="PTHR43618:SF8">
    <property type="entry name" value="7ALPHA-HYDROXYSTEROID DEHYDROGENASE"/>
    <property type="match status" value="1"/>
</dbReference>
<dbReference type="CDD" id="cd05233">
    <property type="entry name" value="SDR_c"/>
    <property type="match status" value="1"/>
</dbReference>
<dbReference type="SUPFAM" id="SSF51735">
    <property type="entry name" value="NAD(P)-binding Rossmann-fold domains"/>
    <property type="match status" value="1"/>
</dbReference>
<dbReference type="InterPro" id="IPR052178">
    <property type="entry name" value="Sec_Metab_Biosynth_SDR"/>
</dbReference>
<organism evidence="4 5">
    <name type="scientific">Paenibacillus profundus</name>
    <dbReference type="NCBI Taxonomy" id="1173085"/>
    <lineage>
        <taxon>Bacteria</taxon>
        <taxon>Bacillati</taxon>
        <taxon>Bacillota</taxon>
        <taxon>Bacilli</taxon>
        <taxon>Bacillales</taxon>
        <taxon>Paenibacillaceae</taxon>
        <taxon>Paenibacillus</taxon>
    </lineage>
</organism>
<dbReference type="Pfam" id="PF13561">
    <property type="entry name" value="adh_short_C2"/>
    <property type="match status" value="1"/>
</dbReference>
<evidence type="ECO:0000256" key="3">
    <source>
        <dbReference type="ARBA" id="ARBA00023002"/>
    </source>
</evidence>
<dbReference type="RefSeq" id="WP_019422299.1">
    <property type="nucleotide sequence ID" value="NZ_JAJNBZ010000011.1"/>
</dbReference>
<dbReference type="PANTHER" id="PTHR43618">
    <property type="entry name" value="7-ALPHA-HYDROXYSTEROID DEHYDROGENASE"/>
    <property type="match status" value="1"/>
</dbReference>
<dbReference type="Gene3D" id="3.40.50.720">
    <property type="entry name" value="NAD(P)-binding Rossmann-like Domain"/>
    <property type="match status" value="1"/>
</dbReference>
<comment type="similarity">
    <text evidence="1">Belongs to the short-chain dehydrogenases/reductases (SDR) family.</text>
</comment>
<keyword evidence="2" id="KW-0521">NADP</keyword>
<reference evidence="4 5" key="1">
    <citation type="submission" date="2021-11" db="EMBL/GenBank/DDBJ databases">
        <title>Draft genome sequence of Paenibacillus profundus YoMME, a new Gram-positive bacteria with exoelectrogenic properties.</title>
        <authorList>
            <person name="Hubenova Y."/>
            <person name="Hubenova E."/>
            <person name="Manasiev Y."/>
            <person name="Peykov S."/>
            <person name="Mitov M."/>
        </authorList>
    </citation>
    <scope>NUCLEOTIDE SEQUENCE [LARGE SCALE GENOMIC DNA]</scope>
    <source>
        <strain evidence="4 5">YoMME</strain>
    </source>
</reference>
<evidence type="ECO:0000256" key="2">
    <source>
        <dbReference type="ARBA" id="ARBA00022857"/>
    </source>
</evidence>
<dbReference type="EMBL" id="JAJNBZ010000011">
    <property type="protein sequence ID" value="MCE5170617.1"/>
    <property type="molecule type" value="Genomic_DNA"/>
</dbReference>
<gene>
    <name evidence="4" type="ORF">LQV63_14975</name>
</gene>
<name>A0ABS8YK44_9BACL</name>
<dbReference type="InterPro" id="IPR002347">
    <property type="entry name" value="SDR_fam"/>
</dbReference>
<evidence type="ECO:0000313" key="5">
    <source>
        <dbReference type="Proteomes" id="UP001199916"/>
    </source>
</evidence>
<dbReference type="Proteomes" id="UP001199916">
    <property type="component" value="Unassembled WGS sequence"/>
</dbReference>
<evidence type="ECO:0000256" key="1">
    <source>
        <dbReference type="ARBA" id="ARBA00006484"/>
    </source>
</evidence>
<protein>
    <submittedName>
        <fullName evidence="4">SDR family oxidoreductase</fullName>
    </submittedName>
</protein>
<accession>A0ABS8YK44</accession>